<evidence type="ECO:0000313" key="3">
    <source>
        <dbReference type="Proteomes" id="UP000315215"/>
    </source>
</evidence>
<dbReference type="AlphaFoldDB" id="A0A516KJ47"/>
<dbReference type="Pfam" id="PF04854">
    <property type="entry name" value="DUF624"/>
    <property type="match status" value="1"/>
</dbReference>
<feature type="transmembrane region" description="Helical" evidence="1">
    <location>
        <begin position="101"/>
        <end position="120"/>
    </location>
</feature>
<keyword evidence="1" id="KW-1133">Transmembrane helix</keyword>
<organism evidence="2 3">
    <name type="scientific">Radiobacillus deserti</name>
    <dbReference type="NCBI Taxonomy" id="2594883"/>
    <lineage>
        <taxon>Bacteria</taxon>
        <taxon>Bacillati</taxon>
        <taxon>Bacillota</taxon>
        <taxon>Bacilli</taxon>
        <taxon>Bacillales</taxon>
        <taxon>Bacillaceae</taxon>
        <taxon>Radiobacillus</taxon>
    </lineage>
</organism>
<dbReference type="InterPro" id="IPR006938">
    <property type="entry name" value="DUF624"/>
</dbReference>
<feature type="transmembrane region" description="Helical" evidence="1">
    <location>
        <begin position="177"/>
        <end position="210"/>
    </location>
</feature>
<protein>
    <submittedName>
        <fullName evidence="2">DUF624 domain-containing protein</fullName>
    </submittedName>
</protein>
<proteinExistence type="predicted"/>
<reference evidence="2 3" key="1">
    <citation type="submission" date="2019-07" db="EMBL/GenBank/DDBJ databases">
        <authorList>
            <person name="Li J."/>
        </authorList>
    </citation>
    <scope>NUCLEOTIDE SEQUENCE [LARGE SCALE GENOMIC DNA]</scope>
    <source>
        <strain evidence="2 3">TKL69</strain>
    </source>
</reference>
<dbReference type="OrthoDB" id="2965305at2"/>
<dbReference type="KEGG" id="aqt:FN924_15255"/>
<dbReference type="RefSeq" id="WP_143895946.1">
    <property type="nucleotide sequence ID" value="NZ_CP041666.1"/>
</dbReference>
<dbReference type="Proteomes" id="UP000315215">
    <property type="component" value="Chromosome"/>
</dbReference>
<feature type="transmembrane region" description="Helical" evidence="1">
    <location>
        <begin position="132"/>
        <end position="156"/>
    </location>
</feature>
<keyword evidence="1" id="KW-0472">Membrane</keyword>
<sequence length="241" mass="27592">MDNGKEFGQGVLTVLTNYIYWLALVNVYFIACNLLFLFFFLTLIPSFSNILVYCLALIPTGPAIAALFYTLTKLIREKEISPTKDFFYGYKINFFDSLKNWVPMLVILTIITMDIHYLNADPTTRNQIISGILLVLFVLFGTLSIYVISISANFSFRVRDIYRLSLYYSFTRMKNTTGNVGIVIITLFLMFIVSDFLLLFIASLVAYAIALNNQAILEDVKQNFVKTEETLFEHQNIESSS</sequence>
<gene>
    <name evidence="2" type="ORF">FN924_15255</name>
</gene>
<feature type="transmembrane region" description="Helical" evidence="1">
    <location>
        <begin position="20"/>
        <end position="44"/>
    </location>
</feature>
<name>A0A516KJ47_9BACI</name>
<feature type="transmembrane region" description="Helical" evidence="1">
    <location>
        <begin position="50"/>
        <end position="71"/>
    </location>
</feature>
<accession>A0A516KJ47</accession>
<keyword evidence="1" id="KW-0812">Transmembrane</keyword>
<dbReference type="EMBL" id="CP041666">
    <property type="protein sequence ID" value="QDP41420.1"/>
    <property type="molecule type" value="Genomic_DNA"/>
</dbReference>
<evidence type="ECO:0000256" key="1">
    <source>
        <dbReference type="SAM" id="Phobius"/>
    </source>
</evidence>
<evidence type="ECO:0000313" key="2">
    <source>
        <dbReference type="EMBL" id="QDP41420.1"/>
    </source>
</evidence>
<keyword evidence="3" id="KW-1185">Reference proteome</keyword>